<gene>
    <name evidence="1" type="ORF">TIFTF001_037382</name>
</gene>
<accession>A0AA88E6Y3</accession>
<reference evidence="1" key="1">
    <citation type="submission" date="2023-07" db="EMBL/GenBank/DDBJ databases">
        <title>draft genome sequence of fig (Ficus carica).</title>
        <authorList>
            <person name="Takahashi T."/>
            <person name="Nishimura K."/>
        </authorList>
    </citation>
    <scope>NUCLEOTIDE SEQUENCE</scope>
</reference>
<sequence length="101" mass="11790">MDLKLLETRSWDEKLSSLQTLAVIGSYHLHDIYMLSLVKMFSLSATYLICSTGRMIAVRESQTADFCMVGQRWFHNLYANVEKTCNLRVLRSVLYAFMVWE</sequence>
<protein>
    <submittedName>
        <fullName evidence="1">Uncharacterized protein</fullName>
    </submittedName>
</protein>
<dbReference type="Proteomes" id="UP001187192">
    <property type="component" value="Unassembled WGS sequence"/>
</dbReference>
<evidence type="ECO:0000313" key="1">
    <source>
        <dbReference type="EMBL" id="GMN68323.1"/>
    </source>
</evidence>
<comment type="caution">
    <text evidence="1">The sequence shown here is derived from an EMBL/GenBank/DDBJ whole genome shotgun (WGS) entry which is preliminary data.</text>
</comment>
<keyword evidence="2" id="KW-1185">Reference proteome</keyword>
<evidence type="ECO:0000313" key="2">
    <source>
        <dbReference type="Proteomes" id="UP001187192"/>
    </source>
</evidence>
<organism evidence="1 2">
    <name type="scientific">Ficus carica</name>
    <name type="common">Common fig</name>
    <dbReference type="NCBI Taxonomy" id="3494"/>
    <lineage>
        <taxon>Eukaryota</taxon>
        <taxon>Viridiplantae</taxon>
        <taxon>Streptophyta</taxon>
        <taxon>Embryophyta</taxon>
        <taxon>Tracheophyta</taxon>
        <taxon>Spermatophyta</taxon>
        <taxon>Magnoliopsida</taxon>
        <taxon>eudicotyledons</taxon>
        <taxon>Gunneridae</taxon>
        <taxon>Pentapetalae</taxon>
        <taxon>rosids</taxon>
        <taxon>fabids</taxon>
        <taxon>Rosales</taxon>
        <taxon>Moraceae</taxon>
        <taxon>Ficeae</taxon>
        <taxon>Ficus</taxon>
    </lineage>
</organism>
<name>A0AA88E6Y3_FICCA</name>
<dbReference type="AlphaFoldDB" id="A0AA88E6Y3"/>
<proteinExistence type="predicted"/>
<dbReference type="EMBL" id="BTGU01000594">
    <property type="protein sequence ID" value="GMN68323.1"/>
    <property type="molecule type" value="Genomic_DNA"/>
</dbReference>